<dbReference type="PANTHER" id="PTHR48437:SF1">
    <property type="entry name" value="INITIATOR BINDING DOMAIN-CONTAINING PROTEIN"/>
    <property type="match status" value="1"/>
</dbReference>
<organism evidence="6 7">
    <name type="scientific">Seminavis robusta</name>
    <dbReference type="NCBI Taxonomy" id="568900"/>
    <lineage>
        <taxon>Eukaryota</taxon>
        <taxon>Sar</taxon>
        <taxon>Stramenopiles</taxon>
        <taxon>Ochrophyta</taxon>
        <taxon>Bacillariophyta</taxon>
        <taxon>Bacillariophyceae</taxon>
        <taxon>Bacillariophycidae</taxon>
        <taxon>Naviculales</taxon>
        <taxon>Naviculaceae</taxon>
        <taxon>Seminavis</taxon>
    </lineage>
</organism>
<dbReference type="GO" id="GO:0016757">
    <property type="term" value="F:glycosyltransferase activity"/>
    <property type="evidence" value="ECO:0007669"/>
    <property type="project" value="UniProtKB-KW"/>
</dbReference>
<protein>
    <submittedName>
        <fullName evidence="6">Inherit from strNOG: K03714 glycoprotein 2-beta-D-xylosyltransferase</fullName>
    </submittedName>
</protein>
<feature type="domain" description="Glycosyltransferase 61 catalytic" evidence="5">
    <location>
        <begin position="316"/>
        <end position="440"/>
    </location>
</feature>
<keyword evidence="1" id="KW-0328">Glycosyltransferase</keyword>
<feature type="compositionally biased region" description="Basic and acidic residues" evidence="4">
    <location>
        <begin position="1"/>
        <end position="11"/>
    </location>
</feature>
<dbReference type="Proteomes" id="UP001153069">
    <property type="component" value="Unassembled WGS sequence"/>
</dbReference>
<dbReference type="InterPro" id="IPR007657">
    <property type="entry name" value="Glycosyltransferase_61"/>
</dbReference>
<dbReference type="PANTHER" id="PTHR48437">
    <property type="entry name" value="INITIATOR BINDING DOMAIN-CONTAINING PROTEIN"/>
    <property type="match status" value="1"/>
</dbReference>
<evidence type="ECO:0000313" key="7">
    <source>
        <dbReference type="Proteomes" id="UP001153069"/>
    </source>
</evidence>
<sequence length="512" mass="58022">MDETSLRKIQEEQAQEASSLPDSLFFQAQTTQDRDPCSKILGNGVDKKAPVFSICTPWNASDIIHAPSAGSLSCQWHSKLESNFCQATNLLVDPSKIRVSKGGEDVKQVLGRPEADELPKYRAGALQLSQCNLLHSDSTHINTAALPYHLFDMVKSVREGIPHSHCTVYEERTTLIVTRYEYANLYHTYTDWYSAYQAAMIALQGNSTAMEQLHIVFFDGHAHAQVDMGWQLLFPNATVTYISHYNEHACFRRVILVPPGYIAPTSLTVTEEHGECEKNKWTRRFRQMFVTNSIRQYRIQQQQQQHNPQQDSNIVKRPSSQTKSIRQIKNQNSNKGTTALQIMLLSRANYQAHPRMNGKVTRVIRNEPEVLHFLQHYKGPDPPIGGLSKDNYPTNTHVKRVVLEDHTVAEQILLFQQADIIIGMHGAGLSHILVARPGTMLLEIRPPGFQELPHFRYLAHLAGCLHQPHDLQTEDEAEDPYPISIPAFEQAFADSVAQFLEFNSKQLNNNLP</sequence>
<keyword evidence="3" id="KW-0325">Glycoprotein</keyword>
<evidence type="ECO:0000256" key="4">
    <source>
        <dbReference type="SAM" id="MobiDB-lite"/>
    </source>
</evidence>
<evidence type="ECO:0000256" key="3">
    <source>
        <dbReference type="ARBA" id="ARBA00023180"/>
    </source>
</evidence>
<keyword evidence="2" id="KW-0808">Transferase</keyword>
<gene>
    <name evidence="6" type="ORF">SEMRO_786_G202270.1</name>
</gene>
<dbReference type="EMBL" id="CAICTM010000785">
    <property type="protein sequence ID" value="CAB9516484.1"/>
    <property type="molecule type" value="Genomic_DNA"/>
</dbReference>
<dbReference type="Pfam" id="PF04577">
    <property type="entry name" value="Glyco_transf_61"/>
    <property type="match status" value="1"/>
</dbReference>
<proteinExistence type="predicted"/>
<reference evidence="6" key="1">
    <citation type="submission" date="2020-06" db="EMBL/GenBank/DDBJ databases">
        <authorList>
            <consortium name="Plant Systems Biology data submission"/>
        </authorList>
    </citation>
    <scope>NUCLEOTIDE SEQUENCE</scope>
    <source>
        <strain evidence="6">D6</strain>
    </source>
</reference>
<comment type="caution">
    <text evidence="6">The sequence shown here is derived from an EMBL/GenBank/DDBJ whole genome shotgun (WGS) entry which is preliminary data.</text>
</comment>
<evidence type="ECO:0000256" key="2">
    <source>
        <dbReference type="ARBA" id="ARBA00022679"/>
    </source>
</evidence>
<feature type="compositionally biased region" description="Low complexity" evidence="4">
    <location>
        <begin position="301"/>
        <end position="310"/>
    </location>
</feature>
<feature type="region of interest" description="Disordered" evidence="4">
    <location>
        <begin position="1"/>
        <end position="22"/>
    </location>
</feature>
<dbReference type="InterPro" id="IPR049625">
    <property type="entry name" value="Glyco_transf_61_cat"/>
</dbReference>
<evidence type="ECO:0000313" key="6">
    <source>
        <dbReference type="EMBL" id="CAB9516484.1"/>
    </source>
</evidence>
<keyword evidence="7" id="KW-1185">Reference proteome</keyword>
<accession>A0A9N8EDJ3</accession>
<evidence type="ECO:0000259" key="5">
    <source>
        <dbReference type="Pfam" id="PF04577"/>
    </source>
</evidence>
<dbReference type="OrthoDB" id="42711at2759"/>
<evidence type="ECO:0000256" key="1">
    <source>
        <dbReference type="ARBA" id="ARBA00022676"/>
    </source>
</evidence>
<feature type="region of interest" description="Disordered" evidence="4">
    <location>
        <begin position="301"/>
        <end position="326"/>
    </location>
</feature>
<dbReference type="AlphaFoldDB" id="A0A9N8EDJ3"/>
<name>A0A9N8EDJ3_9STRA</name>